<dbReference type="EMBL" id="FRAM01000001">
    <property type="protein sequence ID" value="SHK11258.1"/>
    <property type="molecule type" value="Genomic_DNA"/>
</dbReference>
<keyword evidence="3" id="KW-1185">Reference proteome</keyword>
<protein>
    <submittedName>
        <fullName evidence="2">META domain-containing protein</fullName>
    </submittedName>
</protein>
<dbReference type="Gene3D" id="2.40.128.270">
    <property type="match status" value="1"/>
</dbReference>
<reference evidence="3" key="1">
    <citation type="submission" date="2016-11" db="EMBL/GenBank/DDBJ databases">
        <authorList>
            <person name="Varghese N."/>
            <person name="Submissions S."/>
        </authorList>
    </citation>
    <scope>NUCLEOTIDE SEQUENCE [LARGE SCALE GENOMIC DNA]</scope>
    <source>
        <strain evidence="3">DSM 18016</strain>
    </source>
</reference>
<organism evidence="2 3">
    <name type="scientific">Epilithonimonas mollis</name>
    <dbReference type="NCBI Taxonomy" id="216903"/>
    <lineage>
        <taxon>Bacteria</taxon>
        <taxon>Pseudomonadati</taxon>
        <taxon>Bacteroidota</taxon>
        <taxon>Flavobacteriia</taxon>
        <taxon>Flavobacteriales</taxon>
        <taxon>Weeksellaceae</taxon>
        <taxon>Chryseobacterium group</taxon>
        <taxon>Epilithonimonas</taxon>
    </lineage>
</organism>
<evidence type="ECO:0000313" key="3">
    <source>
        <dbReference type="Proteomes" id="UP000184498"/>
    </source>
</evidence>
<dbReference type="PANTHER" id="PTHR35535:SF2">
    <property type="entry name" value="DUF306 DOMAIN-CONTAINING PROTEIN"/>
    <property type="match status" value="1"/>
</dbReference>
<feature type="domain" description="DUF306" evidence="1">
    <location>
        <begin position="46"/>
        <end position="144"/>
    </location>
</feature>
<sequence length="157" mass="18008">MNLAHRMSKFEKMKFLKTIGVLSFLVLLMYSCKTSNHSATTMENIHRKWMLVEYNGFTKDELVKLEANMDLTKNSDVPNRHTAKMGCNGMFFTGEFNQGKAKFSGVGSTMMYCEGRMKLEELFGKDLPKMNQYKIEGHFLTLTNGITSMKFVAADWD</sequence>
<gene>
    <name evidence="2" type="ORF">SAMN05444371_1302</name>
</gene>
<dbReference type="Proteomes" id="UP000184498">
    <property type="component" value="Unassembled WGS sequence"/>
</dbReference>
<dbReference type="InterPro" id="IPR038670">
    <property type="entry name" value="HslJ-like_sf"/>
</dbReference>
<dbReference type="Pfam" id="PF03724">
    <property type="entry name" value="META"/>
    <property type="match status" value="1"/>
</dbReference>
<evidence type="ECO:0000313" key="2">
    <source>
        <dbReference type="EMBL" id="SHK11258.1"/>
    </source>
</evidence>
<name>A0A1M6PTM3_9FLAO</name>
<dbReference type="STRING" id="216903.SAMN05444371_1302"/>
<dbReference type="PROSITE" id="PS51257">
    <property type="entry name" value="PROKAR_LIPOPROTEIN"/>
    <property type="match status" value="1"/>
</dbReference>
<dbReference type="AlphaFoldDB" id="A0A1M6PTM3"/>
<evidence type="ECO:0000259" key="1">
    <source>
        <dbReference type="Pfam" id="PF03724"/>
    </source>
</evidence>
<proteinExistence type="predicted"/>
<accession>A0A1M6PTM3</accession>
<dbReference type="InterPro" id="IPR005184">
    <property type="entry name" value="DUF306_Meta_HslJ"/>
</dbReference>
<dbReference type="PANTHER" id="PTHR35535">
    <property type="entry name" value="HEAT SHOCK PROTEIN HSLJ"/>
    <property type="match status" value="1"/>
</dbReference>
<dbReference type="InterPro" id="IPR053147">
    <property type="entry name" value="Hsp_HslJ-like"/>
</dbReference>